<dbReference type="InterPro" id="IPR016181">
    <property type="entry name" value="Acyl_CoA_acyltransferase"/>
</dbReference>
<dbReference type="EMBL" id="DQBS01000157">
    <property type="protein sequence ID" value="HCO70294.1"/>
    <property type="molecule type" value="Genomic_DNA"/>
</dbReference>
<dbReference type="GO" id="GO:0016747">
    <property type="term" value="F:acyltransferase activity, transferring groups other than amino-acyl groups"/>
    <property type="evidence" value="ECO:0007669"/>
    <property type="project" value="InterPro"/>
</dbReference>
<organism evidence="2 3">
    <name type="scientific">Mesotoga infera</name>
    <dbReference type="NCBI Taxonomy" id="1236046"/>
    <lineage>
        <taxon>Bacteria</taxon>
        <taxon>Thermotogati</taxon>
        <taxon>Thermotogota</taxon>
        <taxon>Thermotogae</taxon>
        <taxon>Kosmotogales</taxon>
        <taxon>Kosmotogaceae</taxon>
        <taxon>Mesotoga</taxon>
    </lineage>
</organism>
<dbReference type="AlphaFoldDB" id="A0A3D3TMC0"/>
<reference evidence="2 3" key="1">
    <citation type="journal article" date="2018" name="Nat. Biotechnol.">
        <title>A standardized bacterial taxonomy based on genome phylogeny substantially revises the tree of life.</title>
        <authorList>
            <person name="Parks D.H."/>
            <person name="Chuvochina M."/>
            <person name="Waite D.W."/>
            <person name="Rinke C."/>
            <person name="Skarshewski A."/>
            <person name="Chaumeil P.A."/>
            <person name="Hugenholtz P."/>
        </authorList>
    </citation>
    <scope>NUCLEOTIDE SEQUENCE [LARGE SCALE GENOMIC DNA]</scope>
    <source>
        <strain evidence="2">UBA9905</strain>
    </source>
</reference>
<dbReference type="Gene3D" id="3.40.630.30">
    <property type="match status" value="1"/>
</dbReference>
<protein>
    <recommendedName>
        <fullName evidence="1">N-acetyltransferase domain-containing protein</fullName>
    </recommendedName>
</protein>
<sequence>MVSLIGLLKGKRVGFLNMFPIEISPWGPIGKELCVITCMFVMCDYQKNGEGKRMMSSAIDIARSTSRKGIISFGYTDPKWYLPVSFFEKFGFREISRNGDERLMMLVLSSKAEIPKQMVSKYTYEPVEGKIVVDLFFNRFCSTSDIEAYRVMRVVKEFKDNVIFNLHEIEEPGVKEEFGLPRAIFVNGKEIFWGYEAPESRIREAIAYAINCT</sequence>
<comment type="caution">
    <text evidence="2">The sequence shown here is derived from an EMBL/GenBank/DDBJ whole genome shotgun (WGS) entry which is preliminary data.</text>
</comment>
<dbReference type="InterPro" id="IPR000182">
    <property type="entry name" value="GNAT_dom"/>
</dbReference>
<dbReference type="PROSITE" id="PS51186">
    <property type="entry name" value="GNAT"/>
    <property type="match status" value="1"/>
</dbReference>
<evidence type="ECO:0000313" key="2">
    <source>
        <dbReference type="EMBL" id="HCO70294.1"/>
    </source>
</evidence>
<dbReference type="SUPFAM" id="SSF55729">
    <property type="entry name" value="Acyl-CoA N-acyltransferases (Nat)"/>
    <property type="match status" value="1"/>
</dbReference>
<gene>
    <name evidence="2" type="ORF">DIT26_06940</name>
</gene>
<evidence type="ECO:0000259" key="1">
    <source>
        <dbReference type="PROSITE" id="PS51186"/>
    </source>
</evidence>
<dbReference type="CDD" id="cd04301">
    <property type="entry name" value="NAT_SF"/>
    <property type="match status" value="1"/>
</dbReference>
<evidence type="ECO:0000313" key="3">
    <source>
        <dbReference type="Proteomes" id="UP000264215"/>
    </source>
</evidence>
<feature type="domain" description="N-acetyltransferase" evidence="1">
    <location>
        <begin position="1"/>
        <end position="113"/>
    </location>
</feature>
<name>A0A3D3TMC0_9BACT</name>
<proteinExistence type="predicted"/>
<accession>A0A3D3TMC0</accession>
<dbReference type="Proteomes" id="UP000264215">
    <property type="component" value="Unassembled WGS sequence"/>
</dbReference>